<dbReference type="PANTHER" id="PTHR39648">
    <property type="entry name" value="6-HYDROXYMETHYL-7,8-DIHYDROPTERIN PYROPHOSPHOKINASE"/>
    <property type="match status" value="1"/>
</dbReference>
<evidence type="ECO:0000313" key="1">
    <source>
        <dbReference type="EMBL" id="ALU12384.1"/>
    </source>
</evidence>
<dbReference type="InterPro" id="IPR027510">
    <property type="entry name" value="HMPDK_MptE"/>
</dbReference>
<proteinExistence type="predicted"/>
<dbReference type="STRING" id="940295.EYM_03080"/>
<dbReference type="GO" id="GO:0005524">
    <property type="term" value="F:ATP binding"/>
    <property type="evidence" value="ECO:0007669"/>
    <property type="project" value="InterPro"/>
</dbReference>
<dbReference type="EMBL" id="CP006867">
    <property type="protein sequence ID" value="ALU12384.1"/>
    <property type="molecule type" value="Genomic_DNA"/>
</dbReference>
<reference evidence="1 2" key="1">
    <citation type="submission" date="2013-11" db="EMBL/GenBank/DDBJ databases">
        <title>Comparative genomics of Ignicoccus.</title>
        <authorList>
            <person name="Podar M."/>
        </authorList>
    </citation>
    <scope>NUCLEOTIDE SEQUENCE [LARGE SCALE GENOMIC DNA]</scope>
    <source>
        <strain evidence="1 2">DSM 13165</strain>
    </source>
</reference>
<dbReference type="KEGG" id="iis:EYM_03080"/>
<gene>
    <name evidence="1" type="ORF">EYM_03080</name>
</gene>
<protein>
    <submittedName>
        <fullName evidence="1">Uncharacterized protein</fullName>
    </submittedName>
</protein>
<name>A0A0U3FSC1_9CREN</name>
<sequence length="217" mass="24438">MVAKICNDWKIALGDLSKWLSFDLRKDFRAVSELEKIRLTYRIPHFDCLVVIGPQYESTELPKDCSTMVVDSALNVFDGHPDVIVSDMDGVTLERLKEEMMAGSTLFLVAHGDNFEKILQVVKVLEDYGNVILVSQLLTPSLRIPCIPAFSDGDKAIFIARLISRKVKIFGFDTNYQSTRSKSVELSTKLRKIALSRAYGTIIWSRYYGELPVPAIG</sequence>
<dbReference type="AlphaFoldDB" id="A0A0U3FSC1"/>
<dbReference type="PANTHER" id="PTHR39648:SF1">
    <property type="entry name" value="6-HYDROXYMETHYL-7,8-DIHYDROPTERIN PYROPHOSPHOKINASE"/>
    <property type="match status" value="1"/>
</dbReference>
<accession>A0A0U3FSC1</accession>
<organism evidence="1 2">
    <name type="scientific">Ignicoccus islandicus DSM 13165</name>
    <dbReference type="NCBI Taxonomy" id="940295"/>
    <lineage>
        <taxon>Archaea</taxon>
        <taxon>Thermoproteota</taxon>
        <taxon>Thermoprotei</taxon>
        <taxon>Desulfurococcales</taxon>
        <taxon>Desulfurococcaceae</taxon>
        <taxon>Ignicoccus</taxon>
    </lineage>
</organism>
<dbReference type="GO" id="GO:0003848">
    <property type="term" value="F:2-amino-4-hydroxy-6-hydroxymethyldihydropteridine diphosphokinase activity"/>
    <property type="evidence" value="ECO:0007669"/>
    <property type="project" value="InterPro"/>
</dbReference>
<evidence type="ECO:0000313" key="2">
    <source>
        <dbReference type="Proteomes" id="UP000060778"/>
    </source>
</evidence>
<dbReference type="Proteomes" id="UP000060778">
    <property type="component" value="Chromosome"/>
</dbReference>
<keyword evidence="2" id="KW-1185">Reference proteome</keyword>